<dbReference type="PANTHER" id="PTHR23518:SF2">
    <property type="entry name" value="MAJOR FACILITATOR SUPERFAMILY TRANSPORTER"/>
    <property type="match status" value="1"/>
</dbReference>
<gene>
    <name evidence="7" type="ORF">GGQ86_005369</name>
    <name evidence="6" type="ORF">XFLAVUS301_52070</name>
</gene>
<reference evidence="6" key="1">
    <citation type="submission" date="2022-12" db="EMBL/GenBank/DDBJ databases">
        <title>Reference genome sequencing for broad-spectrum identification of bacterial and archaeal isolates by mass spectrometry.</title>
        <authorList>
            <person name="Sekiguchi Y."/>
            <person name="Tourlousse D.M."/>
        </authorList>
    </citation>
    <scope>NUCLEOTIDE SEQUENCE</scope>
    <source>
        <strain evidence="6">301</strain>
    </source>
</reference>
<evidence type="ECO:0000256" key="4">
    <source>
        <dbReference type="SAM" id="Phobius"/>
    </source>
</evidence>
<reference evidence="7 9" key="2">
    <citation type="submission" date="2023-07" db="EMBL/GenBank/DDBJ databases">
        <title>Genomic Encyclopedia of Type Strains, Phase IV (KMG-IV): sequencing the most valuable type-strain genomes for metagenomic binning, comparative biology and taxonomic classification.</title>
        <authorList>
            <person name="Goeker M."/>
        </authorList>
    </citation>
    <scope>NUCLEOTIDE SEQUENCE [LARGE SCALE GENOMIC DNA]</scope>
    <source>
        <strain evidence="7 9">DSM 338</strain>
    </source>
</reference>
<keyword evidence="1 4" id="KW-0812">Transmembrane</keyword>
<dbReference type="InterPro" id="IPR036259">
    <property type="entry name" value="MFS_trans_sf"/>
</dbReference>
<comment type="caution">
    <text evidence="6">The sequence shown here is derived from an EMBL/GenBank/DDBJ whole genome shotgun (WGS) entry which is preliminary data.</text>
</comment>
<keyword evidence="3 4" id="KW-0472">Membrane</keyword>
<dbReference type="SUPFAM" id="SSF103473">
    <property type="entry name" value="MFS general substrate transporter"/>
    <property type="match status" value="1"/>
</dbReference>
<dbReference type="GO" id="GO:0022857">
    <property type="term" value="F:transmembrane transporter activity"/>
    <property type="evidence" value="ECO:0007669"/>
    <property type="project" value="InterPro"/>
</dbReference>
<dbReference type="PROSITE" id="PS50850">
    <property type="entry name" value="MFS"/>
    <property type="match status" value="1"/>
</dbReference>
<feature type="transmembrane region" description="Helical" evidence="4">
    <location>
        <begin position="87"/>
        <end position="107"/>
    </location>
</feature>
<dbReference type="Pfam" id="PF07690">
    <property type="entry name" value="MFS_1"/>
    <property type="match status" value="1"/>
</dbReference>
<protein>
    <submittedName>
        <fullName evidence="7">MFS family permease</fullName>
    </submittedName>
</protein>
<feature type="transmembrane region" description="Helical" evidence="4">
    <location>
        <begin position="26"/>
        <end position="47"/>
    </location>
</feature>
<dbReference type="InterPro" id="IPR011701">
    <property type="entry name" value="MFS"/>
</dbReference>
<dbReference type="Proteomes" id="UP001245370">
    <property type="component" value="Unassembled WGS sequence"/>
</dbReference>
<feature type="transmembrane region" description="Helical" evidence="4">
    <location>
        <begin position="59"/>
        <end position="81"/>
    </location>
</feature>
<dbReference type="EMBL" id="JAVDPY010000019">
    <property type="protein sequence ID" value="MDR6336865.1"/>
    <property type="molecule type" value="Genomic_DNA"/>
</dbReference>
<proteinExistence type="predicted"/>
<dbReference type="AlphaFoldDB" id="A0A9W6FPY6"/>
<accession>A0A9W6FPY6</accession>
<evidence type="ECO:0000256" key="1">
    <source>
        <dbReference type="ARBA" id="ARBA00022692"/>
    </source>
</evidence>
<sequence length="113" mass="11298">MLSGLAVLVAADLSLAFVPGLWGAFLGIGLWGALMALTQGLLAKLVAQNAPAALRGSAFGLFNLATGLATLAASLAAGLLWDISGARATFIVGAVFALLASALVITFDPSRKS</sequence>
<keyword evidence="9" id="KW-1185">Reference proteome</keyword>
<feature type="domain" description="Major facilitator superfamily (MFS) profile" evidence="5">
    <location>
        <begin position="1"/>
        <end position="113"/>
    </location>
</feature>
<evidence type="ECO:0000313" key="6">
    <source>
        <dbReference type="EMBL" id="GLI25533.1"/>
    </source>
</evidence>
<name>A0A9W6FPY6_XANFL</name>
<dbReference type="EMBL" id="BSDO01000019">
    <property type="protein sequence ID" value="GLI25533.1"/>
    <property type="molecule type" value="Genomic_DNA"/>
</dbReference>
<evidence type="ECO:0000256" key="2">
    <source>
        <dbReference type="ARBA" id="ARBA00022989"/>
    </source>
</evidence>
<dbReference type="Gene3D" id="1.20.1250.20">
    <property type="entry name" value="MFS general substrate transporter like domains"/>
    <property type="match status" value="1"/>
</dbReference>
<evidence type="ECO:0000313" key="7">
    <source>
        <dbReference type="EMBL" id="MDR6336865.1"/>
    </source>
</evidence>
<dbReference type="PANTHER" id="PTHR23518">
    <property type="entry name" value="C-METHYLTRANSFERASE"/>
    <property type="match status" value="1"/>
</dbReference>
<dbReference type="InterPro" id="IPR020846">
    <property type="entry name" value="MFS_dom"/>
</dbReference>
<evidence type="ECO:0000259" key="5">
    <source>
        <dbReference type="PROSITE" id="PS50850"/>
    </source>
</evidence>
<evidence type="ECO:0000256" key="3">
    <source>
        <dbReference type="ARBA" id="ARBA00023136"/>
    </source>
</evidence>
<keyword evidence="2 4" id="KW-1133">Transmembrane helix</keyword>
<organism evidence="6 8">
    <name type="scientific">Xanthobacter flavus</name>
    <dbReference type="NCBI Taxonomy" id="281"/>
    <lineage>
        <taxon>Bacteria</taxon>
        <taxon>Pseudomonadati</taxon>
        <taxon>Pseudomonadota</taxon>
        <taxon>Alphaproteobacteria</taxon>
        <taxon>Hyphomicrobiales</taxon>
        <taxon>Xanthobacteraceae</taxon>
        <taxon>Xanthobacter</taxon>
    </lineage>
</organism>
<evidence type="ECO:0000313" key="8">
    <source>
        <dbReference type="Proteomes" id="UP001144397"/>
    </source>
</evidence>
<dbReference type="Proteomes" id="UP001144397">
    <property type="component" value="Unassembled WGS sequence"/>
</dbReference>
<evidence type="ECO:0000313" key="9">
    <source>
        <dbReference type="Proteomes" id="UP001245370"/>
    </source>
</evidence>